<feature type="domain" description="Bacterial EndoU nuclease" evidence="2">
    <location>
        <begin position="37"/>
        <end position="169"/>
    </location>
</feature>
<organism evidence="3 4">
    <name type="scientific">Glycomyces paridis</name>
    <dbReference type="NCBI Taxonomy" id="2126555"/>
    <lineage>
        <taxon>Bacteria</taxon>
        <taxon>Bacillati</taxon>
        <taxon>Actinomycetota</taxon>
        <taxon>Actinomycetes</taxon>
        <taxon>Glycomycetales</taxon>
        <taxon>Glycomycetaceae</taxon>
        <taxon>Glycomyces</taxon>
    </lineage>
</organism>
<sequence length="172" mass="18929">MGKKSGGKLISAALDFFKKAKKQRAGRAQQNKMDYDMLHHALVGDTRPGRNSGSGYHWRPGGNDFDGRRIRPGTHRPVGDGGVYQAEPEFLDPGPPPFWKPKGGNNGVSTFFPDSWDGPEVDRNIASAFRKSQPHPNDPNMWVGESNGVKISGYYDNANGRGYTHGFPSDQQ</sequence>
<dbReference type="Pfam" id="PF14436">
    <property type="entry name" value="EndoU_bacteria"/>
    <property type="match status" value="1"/>
</dbReference>
<dbReference type="RefSeq" id="WP_136532317.1">
    <property type="nucleotide sequence ID" value="NZ_STGX01000025.1"/>
</dbReference>
<proteinExistence type="predicted"/>
<dbReference type="EMBL" id="STGX01000025">
    <property type="protein sequence ID" value="THV21754.1"/>
    <property type="molecule type" value="Genomic_DNA"/>
</dbReference>
<dbReference type="OrthoDB" id="9809490at2"/>
<gene>
    <name evidence="3" type="ORF">E9998_24190</name>
</gene>
<dbReference type="InterPro" id="IPR029501">
    <property type="entry name" value="EndoU_bac"/>
</dbReference>
<reference evidence="3 4" key="1">
    <citation type="journal article" date="2018" name="Int. J. Syst. Evol. Microbiol.">
        <title>Glycomyces paridis sp. nov., isolated from the medicinal plant Paris polyphylla.</title>
        <authorList>
            <person name="Fang X.M."/>
            <person name="Bai J.L."/>
            <person name="Su J."/>
            <person name="Zhao L.L."/>
            <person name="Liu H.Y."/>
            <person name="Ma B.P."/>
            <person name="Zhang Y.Q."/>
            <person name="Yu L.Y."/>
        </authorList>
    </citation>
    <scope>NUCLEOTIDE SEQUENCE [LARGE SCALE GENOMIC DNA]</scope>
    <source>
        <strain evidence="3 4">CPCC 204357</strain>
    </source>
</reference>
<feature type="region of interest" description="Disordered" evidence="1">
    <location>
        <begin position="44"/>
        <end position="117"/>
    </location>
</feature>
<protein>
    <recommendedName>
        <fullName evidence="2">Bacterial EndoU nuclease domain-containing protein</fullName>
    </recommendedName>
</protein>
<comment type="caution">
    <text evidence="3">The sequence shown here is derived from an EMBL/GenBank/DDBJ whole genome shotgun (WGS) entry which is preliminary data.</text>
</comment>
<accession>A0A4S8P2D0</accession>
<keyword evidence="4" id="KW-1185">Reference proteome</keyword>
<dbReference type="Proteomes" id="UP000305792">
    <property type="component" value="Unassembled WGS sequence"/>
</dbReference>
<name>A0A4S8P2D0_9ACTN</name>
<evidence type="ECO:0000313" key="3">
    <source>
        <dbReference type="EMBL" id="THV21754.1"/>
    </source>
</evidence>
<evidence type="ECO:0000259" key="2">
    <source>
        <dbReference type="Pfam" id="PF14436"/>
    </source>
</evidence>
<dbReference type="GO" id="GO:0004519">
    <property type="term" value="F:endonuclease activity"/>
    <property type="evidence" value="ECO:0007669"/>
    <property type="project" value="InterPro"/>
</dbReference>
<evidence type="ECO:0000313" key="4">
    <source>
        <dbReference type="Proteomes" id="UP000305792"/>
    </source>
</evidence>
<evidence type="ECO:0000256" key="1">
    <source>
        <dbReference type="SAM" id="MobiDB-lite"/>
    </source>
</evidence>
<dbReference type="AlphaFoldDB" id="A0A4S8P2D0"/>